<evidence type="ECO:0000313" key="2">
    <source>
        <dbReference type="Proteomes" id="UP001314170"/>
    </source>
</evidence>
<dbReference type="AlphaFoldDB" id="A0AAV1SG93"/>
<dbReference type="EMBL" id="CAWUPB010001178">
    <property type="protein sequence ID" value="CAK7349802.1"/>
    <property type="molecule type" value="Genomic_DNA"/>
</dbReference>
<dbReference type="Proteomes" id="UP001314170">
    <property type="component" value="Unassembled WGS sequence"/>
</dbReference>
<evidence type="ECO:0000313" key="1">
    <source>
        <dbReference type="EMBL" id="CAK7349802.1"/>
    </source>
</evidence>
<keyword evidence="2" id="KW-1185">Reference proteome</keyword>
<name>A0AAV1SG93_9ROSI</name>
<accession>A0AAV1SG93</accession>
<protein>
    <submittedName>
        <fullName evidence="1">Uncharacterized protein</fullName>
    </submittedName>
</protein>
<reference evidence="1 2" key="1">
    <citation type="submission" date="2024-01" db="EMBL/GenBank/DDBJ databases">
        <authorList>
            <person name="Waweru B."/>
        </authorList>
    </citation>
    <scope>NUCLEOTIDE SEQUENCE [LARGE SCALE GENOMIC DNA]</scope>
</reference>
<sequence length="129" mass="14892">MNHLFLSSNPKLCHKGLGFSTVLRSLFFSTNTLTKASTSSFSVRNETLYDRIRKSEDRNISIMPVIEEWLQDGRTISPVVLRKSMEWLHKRKRFSHSLEALLFNLWLTCELSCGACGEKELWVVLVSLE</sequence>
<proteinExistence type="predicted"/>
<organism evidence="1 2">
    <name type="scientific">Dovyalis caffra</name>
    <dbReference type="NCBI Taxonomy" id="77055"/>
    <lineage>
        <taxon>Eukaryota</taxon>
        <taxon>Viridiplantae</taxon>
        <taxon>Streptophyta</taxon>
        <taxon>Embryophyta</taxon>
        <taxon>Tracheophyta</taxon>
        <taxon>Spermatophyta</taxon>
        <taxon>Magnoliopsida</taxon>
        <taxon>eudicotyledons</taxon>
        <taxon>Gunneridae</taxon>
        <taxon>Pentapetalae</taxon>
        <taxon>rosids</taxon>
        <taxon>fabids</taxon>
        <taxon>Malpighiales</taxon>
        <taxon>Salicaceae</taxon>
        <taxon>Flacourtieae</taxon>
        <taxon>Dovyalis</taxon>
    </lineage>
</organism>
<comment type="caution">
    <text evidence="1">The sequence shown here is derived from an EMBL/GenBank/DDBJ whole genome shotgun (WGS) entry which is preliminary data.</text>
</comment>
<gene>
    <name evidence="1" type="ORF">DCAF_LOCUS22523</name>
</gene>